<dbReference type="PANTHER" id="PTHR43420">
    <property type="entry name" value="ACETYLTRANSFERASE"/>
    <property type="match status" value="1"/>
</dbReference>
<dbReference type="InterPro" id="IPR000182">
    <property type="entry name" value="GNAT_dom"/>
</dbReference>
<feature type="domain" description="N-acetyltransferase" evidence="3">
    <location>
        <begin position="107"/>
        <end position="238"/>
    </location>
</feature>
<name>A0A7Z0WM80_9PSEU</name>
<keyword evidence="2" id="KW-0012">Acyltransferase</keyword>
<dbReference type="Pfam" id="PF24553">
    <property type="entry name" value="Rv0428c_C"/>
    <property type="match status" value="1"/>
</dbReference>
<reference evidence="4 5" key="1">
    <citation type="submission" date="2016-12" db="EMBL/GenBank/DDBJ databases">
        <title>The draft genome sequence of Actinophytocola xinjiangensis.</title>
        <authorList>
            <person name="Wang W."/>
            <person name="Yuan L."/>
        </authorList>
    </citation>
    <scope>NUCLEOTIDE SEQUENCE [LARGE SCALE GENOMIC DNA]</scope>
    <source>
        <strain evidence="4 5">CGMCC 4.4663</strain>
    </source>
</reference>
<protein>
    <recommendedName>
        <fullName evidence="3">N-acetyltransferase domain-containing protein</fullName>
    </recommendedName>
</protein>
<dbReference type="Gene3D" id="3.40.630.30">
    <property type="match status" value="1"/>
</dbReference>
<keyword evidence="1" id="KW-0808">Transferase</keyword>
<sequence>MRRGWPALVEKPVDGWVVRVSAGVTQRANSVVALAEPADVDRAVASVERRYAAEGLPPVFQVGPTPRPADLDERLAARGYAYGSPTLVQVAETATVLERLPDRPVSATVSGEPDEEWLDLWWLVDGRGDASALAVARKILTGGPARYATVRRDGRAVAVARLALVGEWGGLYCLAVHPDARRQGLAGAVTRAVVADAATEGVGRLWLQVVAANAAARALYAQAGFTTQGSYHYRTRNN</sequence>
<dbReference type="PROSITE" id="PS51186">
    <property type="entry name" value="GNAT"/>
    <property type="match status" value="1"/>
</dbReference>
<gene>
    <name evidence="4" type="ORF">BLA60_14765</name>
</gene>
<evidence type="ECO:0000259" key="3">
    <source>
        <dbReference type="PROSITE" id="PS51186"/>
    </source>
</evidence>
<evidence type="ECO:0000256" key="1">
    <source>
        <dbReference type="ARBA" id="ARBA00022679"/>
    </source>
</evidence>
<dbReference type="AlphaFoldDB" id="A0A7Z0WM80"/>
<accession>A0A7Z0WM80</accession>
<proteinExistence type="predicted"/>
<comment type="caution">
    <text evidence="4">The sequence shown here is derived from an EMBL/GenBank/DDBJ whole genome shotgun (WGS) entry which is preliminary data.</text>
</comment>
<dbReference type="InterPro" id="IPR050680">
    <property type="entry name" value="YpeA/RimI_acetyltransf"/>
</dbReference>
<dbReference type="EMBL" id="MSIF01000006">
    <property type="protein sequence ID" value="OLF10706.1"/>
    <property type="molecule type" value="Genomic_DNA"/>
</dbReference>
<dbReference type="CDD" id="cd04301">
    <property type="entry name" value="NAT_SF"/>
    <property type="match status" value="1"/>
</dbReference>
<evidence type="ECO:0000313" key="5">
    <source>
        <dbReference type="Proteomes" id="UP000185696"/>
    </source>
</evidence>
<dbReference type="Proteomes" id="UP000185696">
    <property type="component" value="Unassembled WGS sequence"/>
</dbReference>
<dbReference type="SUPFAM" id="SSF55729">
    <property type="entry name" value="Acyl-CoA N-acyltransferases (Nat)"/>
    <property type="match status" value="1"/>
</dbReference>
<evidence type="ECO:0000256" key="2">
    <source>
        <dbReference type="ARBA" id="ARBA00023315"/>
    </source>
</evidence>
<dbReference type="GO" id="GO:0016747">
    <property type="term" value="F:acyltransferase activity, transferring groups other than amino-acyl groups"/>
    <property type="evidence" value="ECO:0007669"/>
    <property type="project" value="InterPro"/>
</dbReference>
<dbReference type="InterPro" id="IPR056935">
    <property type="entry name" value="Rv0428c-like_C"/>
</dbReference>
<evidence type="ECO:0000313" key="4">
    <source>
        <dbReference type="EMBL" id="OLF10706.1"/>
    </source>
</evidence>
<organism evidence="4 5">
    <name type="scientific">Actinophytocola xinjiangensis</name>
    <dbReference type="NCBI Taxonomy" id="485602"/>
    <lineage>
        <taxon>Bacteria</taxon>
        <taxon>Bacillati</taxon>
        <taxon>Actinomycetota</taxon>
        <taxon>Actinomycetes</taxon>
        <taxon>Pseudonocardiales</taxon>
        <taxon>Pseudonocardiaceae</taxon>
    </lineage>
</organism>
<dbReference type="InterPro" id="IPR016181">
    <property type="entry name" value="Acyl_CoA_acyltransferase"/>
</dbReference>
<keyword evidence="5" id="KW-1185">Reference proteome</keyword>
<dbReference type="OrthoDB" id="9775595at2"/>